<dbReference type="STRING" id="927083.DB32_005252"/>
<dbReference type="KEGG" id="samy:DB32_005252"/>
<feature type="transmembrane region" description="Helical" evidence="1">
    <location>
        <begin position="21"/>
        <end position="42"/>
    </location>
</feature>
<accession>A0A0F6YKG6</accession>
<sequence>MSEERRDRDIVVPEPTGTARAIIPAVCFLWLLVMIAIPLRYYRGGDRYDERFSWRMFSAVRVARCQMRVSETQGGSERPIPLGEVLPAPWMALLERNRMPVVESFLRWRCETREGLSAVRFHNECTDPAGGALPSVDRTIDCASGELGEGAQ</sequence>
<dbReference type="Proteomes" id="UP000034883">
    <property type="component" value="Chromosome"/>
</dbReference>
<organism evidence="2 3">
    <name type="scientific">Sandaracinus amylolyticus</name>
    <dbReference type="NCBI Taxonomy" id="927083"/>
    <lineage>
        <taxon>Bacteria</taxon>
        <taxon>Pseudomonadati</taxon>
        <taxon>Myxococcota</taxon>
        <taxon>Polyangia</taxon>
        <taxon>Polyangiales</taxon>
        <taxon>Sandaracinaceae</taxon>
        <taxon>Sandaracinus</taxon>
    </lineage>
</organism>
<keyword evidence="1" id="KW-0472">Membrane</keyword>
<keyword evidence="1" id="KW-1133">Transmembrane helix</keyword>
<dbReference type="AlphaFoldDB" id="A0A0F6YKG6"/>
<evidence type="ECO:0000313" key="3">
    <source>
        <dbReference type="Proteomes" id="UP000034883"/>
    </source>
</evidence>
<keyword evidence="3" id="KW-1185">Reference proteome</keyword>
<evidence type="ECO:0000313" key="2">
    <source>
        <dbReference type="EMBL" id="AKF08103.1"/>
    </source>
</evidence>
<reference evidence="2 3" key="1">
    <citation type="submission" date="2015-03" db="EMBL/GenBank/DDBJ databases">
        <title>Genome assembly of Sandaracinus amylolyticus DSM 53668.</title>
        <authorList>
            <person name="Sharma G."/>
            <person name="Subramanian S."/>
        </authorList>
    </citation>
    <scope>NUCLEOTIDE SEQUENCE [LARGE SCALE GENOMIC DNA]</scope>
    <source>
        <strain evidence="2 3">DSM 53668</strain>
    </source>
</reference>
<dbReference type="RefSeq" id="WP_053235285.1">
    <property type="nucleotide sequence ID" value="NZ_CP011125.1"/>
</dbReference>
<evidence type="ECO:0000256" key="1">
    <source>
        <dbReference type="SAM" id="Phobius"/>
    </source>
</evidence>
<proteinExistence type="predicted"/>
<protein>
    <submittedName>
        <fullName evidence="2">Uncharacterized protein</fullName>
    </submittedName>
</protein>
<dbReference type="EMBL" id="CP011125">
    <property type="protein sequence ID" value="AKF08103.1"/>
    <property type="molecule type" value="Genomic_DNA"/>
</dbReference>
<gene>
    <name evidence="2" type="ORF">DB32_005252</name>
</gene>
<name>A0A0F6YKG6_9BACT</name>
<keyword evidence="1" id="KW-0812">Transmembrane</keyword>